<feature type="domain" description="Alpha-D-phosphohexomutase alpha/beta/alpha" evidence="10">
    <location>
        <begin position="166"/>
        <end position="264"/>
    </location>
</feature>
<evidence type="ECO:0000256" key="2">
    <source>
        <dbReference type="ARBA" id="ARBA00010231"/>
    </source>
</evidence>
<dbReference type="InterPro" id="IPR005845">
    <property type="entry name" value="A-D-PHexomutase_a/b/a-II"/>
</dbReference>
<evidence type="ECO:0000259" key="8">
    <source>
        <dbReference type="Pfam" id="PF00408"/>
    </source>
</evidence>
<evidence type="ECO:0000256" key="7">
    <source>
        <dbReference type="RuleBase" id="RU004326"/>
    </source>
</evidence>
<dbReference type="GO" id="GO:0005829">
    <property type="term" value="C:cytosol"/>
    <property type="evidence" value="ECO:0007669"/>
    <property type="project" value="TreeGrafter"/>
</dbReference>
<comment type="similarity">
    <text evidence="2 7">Belongs to the phosphohexose mutase family.</text>
</comment>
<dbReference type="InterPro" id="IPR005843">
    <property type="entry name" value="A-D-PHexomutase_C"/>
</dbReference>
<dbReference type="InterPro" id="IPR005844">
    <property type="entry name" value="A-D-PHexomutase_a/b/a-I"/>
</dbReference>
<dbReference type="Pfam" id="PF00408">
    <property type="entry name" value="PGM_PMM_IV"/>
    <property type="match status" value="1"/>
</dbReference>
<dbReference type="GO" id="GO:0006048">
    <property type="term" value="P:UDP-N-acetylglucosamine biosynthetic process"/>
    <property type="evidence" value="ECO:0007669"/>
    <property type="project" value="TreeGrafter"/>
</dbReference>
<dbReference type="EC" id="5.4.2.8" evidence="11"/>
<evidence type="ECO:0000313" key="11">
    <source>
        <dbReference type="EMBL" id="ALK44144.1"/>
    </source>
</evidence>
<accession>A0A0P0LXN4</accession>
<evidence type="ECO:0000259" key="9">
    <source>
        <dbReference type="Pfam" id="PF02878"/>
    </source>
</evidence>
<dbReference type="PROSITE" id="PS00710">
    <property type="entry name" value="PGM_PMM"/>
    <property type="match status" value="1"/>
</dbReference>
<dbReference type="CDD" id="cd03088">
    <property type="entry name" value="ManB"/>
    <property type="match status" value="1"/>
</dbReference>
<dbReference type="GO" id="GO:0009252">
    <property type="term" value="P:peptidoglycan biosynthetic process"/>
    <property type="evidence" value="ECO:0007669"/>
    <property type="project" value="TreeGrafter"/>
</dbReference>
<dbReference type="Gene3D" id="3.30.310.50">
    <property type="entry name" value="Alpha-D-phosphohexomutase, C-terminal domain"/>
    <property type="match status" value="1"/>
</dbReference>
<keyword evidence="3" id="KW-0597">Phosphoprotein</keyword>
<keyword evidence="4 7" id="KW-0479">Metal-binding</keyword>
<dbReference type="GO" id="GO:0008966">
    <property type="term" value="F:phosphoglucosamine mutase activity"/>
    <property type="evidence" value="ECO:0007669"/>
    <property type="project" value="TreeGrafter"/>
</dbReference>
<evidence type="ECO:0000256" key="4">
    <source>
        <dbReference type="ARBA" id="ARBA00022723"/>
    </source>
</evidence>
<keyword evidence="6 11" id="KW-0413">Isomerase</keyword>
<dbReference type="InterPro" id="IPR016055">
    <property type="entry name" value="A-D-PHexomutase_a/b/a-I/II/III"/>
</dbReference>
<dbReference type="GO" id="GO:0000287">
    <property type="term" value="F:magnesium ion binding"/>
    <property type="evidence" value="ECO:0007669"/>
    <property type="project" value="InterPro"/>
</dbReference>
<dbReference type="EMBL" id="KT428294">
    <property type="protein sequence ID" value="ALK44144.1"/>
    <property type="molecule type" value="Genomic_DNA"/>
</dbReference>
<keyword evidence="5 7" id="KW-0460">Magnesium</keyword>
<dbReference type="Pfam" id="PF02878">
    <property type="entry name" value="PGM_PMM_I"/>
    <property type="match status" value="1"/>
</dbReference>
<dbReference type="InterPro" id="IPR016066">
    <property type="entry name" value="A-D-PHexomutase_CS"/>
</dbReference>
<sequence length="480" mass="52273">MSENSKLVSAAVIAQSGVAFGTSGARGLVTQFTADVCAAFAVVFIDSMTRNFSFKTVAIAIDNRPSSYAMAKACATALQQLDIDVVYYGVVPTPALAYVAQEDGIPAIMVTGSHIPFDRNGLKFYRPDGEINKTDEQVIITAQVEFSALAESTELTELTVSNRAAEEYITRYTSLFTTPFLTGKRIGIYEHSSAGRDIYYRIFEKLGAEVISLERTDHFVPIDTEAVSEQDKQKAINWSKEFNLDAVFSTDGDGDRPLMSDENGNWLRGDILGLLCAEALNIEALAVPVSCNTAIESSKKFKHVQRTKIGSPYVIAEFSTLAKKFNSVAGFEANGGFLLGSAVRVNGKTLKALPTRDAILPAIMLLSAANKVLISTLVDALPRRYTHSDRIQNFATEKSHAIIAQGKQEPANLLARLGFKNVVIKGVDETDGLRMTLADERIIHLRPSGNAPELRCYAEADNYLEASECVTTSLNNIQIL</sequence>
<feature type="domain" description="Alpha-D-phosphohexomutase C-terminal" evidence="8">
    <location>
        <begin position="424"/>
        <end position="469"/>
    </location>
</feature>
<comment type="cofactor">
    <cofactor evidence="1">
        <name>Mg(2+)</name>
        <dbReference type="ChEBI" id="CHEBI:18420"/>
    </cofactor>
</comment>
<evidence type="ECO:0000259" key="10">
    <source>
        <dbReference type="Pfam" id="PF02879"/>
    </source>
</evidence>
<dbReference type="PANTHER" id="PTHR42946">
    <property type="entry name" value="PHOSPHOHEXOSE MUTASE"/>
    <property type="match status" value="1"/>
</dbReference>
<dbReference type="SUPFAM" id="SSF53738">
    <property type="entry name" value="Phosphoglucomutase, first 3 domains"/>
    <property type="match status" value="3"/>
</dbReference>
<dbReference type="Gene3D" id="3.40.120.10">
    <property type="entry name" value="Alpha-D-Glucose-1,6-Bisphosphate, subunit A, domain 3"/>
    <property type="match status" value="3"/>
</dbReference>
<dbReference type="PANTHER" id="PTHR42946:SF1">
    <property type="entry name" value="PHOSPHOGLUCOMUTASE (ALPHA-D-GLUCOSE-1,6-BISPHOSPHATE-DEPENDENT)"/>
    <property type="match status" value="1"/>
</dbReference>
<protein>
    <submittedName>
        <fullName evidence="11">Phosphomannomutase</fullName>
        <ecNumber evidence="11">5.4.2.8</ecNumber>
    </submittedName>
</protein>
<evidence type="ECO:0000256" key="1">
    <source>
        <dbReference type="ARBA" id="ARBA00001946"/>
    </source>
</evidence>
<name>A0A0P0LXN4_9GAMM</name>
<evidence type="ECO:0000256" key="3">
    <source>
        <dbReference type="ARBA" id="ARBA00022553"/>
    </source>
</evidence>
<feature type="domain" description="Alpha-D-phosphohexomutase alpha/beta/alpha" evidence="9">
    <location>
        <begin position="19"/>
        <end position="140"/>
    </location>
</feature>
<evidence type="ECO:0000256" key="6">
    <source>
        <dbReference type="ARBA" id="ARBA00023235"/>
    </source>
</evidence>
<dbReference type="Pfam" id="PF02879">
    <property type="entry name" value="PGM_PMM_II"/>
    <property type="match status" value="1"/>
</dbReference>
<dbReference type="InterPro" id="IPR050060">
    <property type="entry name" value="Phosphoglucosamine_mutase"/>
</dbReference>
<proteinExistence type="inferred from homology"/>
<reference evidence="11" key="1">
    <citation type="submission" date="2015-08" db="EMBL/GenBank/DDBJ databases">
        <title>Partial sequence of psychrophilic Colwellia sp.</title>
        <authorList>
            <person name="Pankowski J.A."/>
            <person name="Leong J.S."/>
            <person name="Nano F.E."/>
        </authorList>
    </citation>
    <scope>NUCLEOTIDE SEQUENCE</scope>
    <source>
        <strain evidence="11">C1</strain>
    </source>
</reference>
<dbReference type="GO" id="GO:0004615">
    <property type="term" value="F:phosphomannomutase activity"/>
    <property type="evidence" value="ECO:0007669"/>
    <property type="project" value="UniProtKB-EC"/>
</dbReference>
<evidence type="ECO:0000256" key="5">
    <source>
        <dbReference type="ARBA" id="ARBA00022842"/>
    </source>
</evidence>
<organism evidence="11">
    <name type="scientific">Colwellia sp. C1</name>
    <dbReference type="NCBI Taxonomy" id="1737566"/>
    <lineage>
        <taxon>Bacteria</taxon>
        <taxon>Pseudomonadati</taxon>
        <taxon>Pseudomonadota</taxon>
        <taxon>Gammaproteobacteria</taxon>
        <taxon>Alteromonadales</taxon>
        <taxon>Colwelliaceae</taxon>
        <taxon>Colwellia</taxon>
    </lineage>
</organism>
<dbReference type="GO" id="GO:0005975">
    <property type="term" value="P:carbohydrate metabolic process"/>
    <property type="evidence" value="ECO:0007669"/>
    <property type="project" value="InterPro"/>
</dbReference>
<dbReference type="InterPro" id="IPR036900">
    <property type="entry name" value="A-D-PHexomutase_C_sf"/>
</dbReference>
<dbReference type="SUPFAM" id="SSF55957">
    <property type="entry name" value="Phosphoglucomutase, C-terminal domain"/>
    <property type="match status" value="1"/>
</dbReference>
<dbReference type="AlphaFoldDB" id="A0A0P0LXN4"/>